<protein>
    <submittedName>
        <fullName evidence="1">Uncharacterized protein</fullName>
    </submittedName>
</protein>
<evidence type="ECO:0000313" key="2">
    <source>
        <dbReference type="Proteomes" id="UP000186894"/>
    </source>
</evidence>
<dbReference type="STRING" id="1867956.BJF95_09610"/>
<dbReference type="Proteomes" id="UP000186894">
    <property type="component" value="Unassembled WGS sequence"/>
</dbReference>
<keyword evidence="2" id="KW-1185">Reference proteome</keyword>
<evidence type="ECO:0000313" key="1">
    <source>
        <dbReference type="EMBL" id="OLP44728.1"/>
    </source>
</evidence>
<reference evidence="1 2" key="1">
    <citation type="submission" date="2016-09" db="EMBL/GenBank/DDBJ databases">
        <title>Rhizobium oryziradicis sp. nov., isolated from the root of rice.</title>
        <authorList>
            <person name="Zhao J."/>
            <person name="Zhang X."/>
        </authorList>
    </citation>
    <scope>NUCLEOTIDE SEQUENCE [LARGE SCALE GENOMIC DNA]</scope>
    <source>
        <strain evidence="1 2">N19</strain>
    </source>
</reference>
<name>A0A1Q8ZRV5_9HYPH</name>
<sequence length="86" mass="8925">MLFCLFGCVVVGLAKALKRTIPKLVRVAAVAFDVVTNRGGSEAALQPAHAAERFHGQLVKPGLSPAGGGVPPLPRPALIITYPHTS</sequence>
<gene>
    <name evidence="1" type="ORF">BJF95_09610</name>
</gene>
<organism evidence="1 2">
    <name type="scientific">Rhizobium oryziradicis</name>
    <dbReference type="NCBI Taxonomy" id="1867956"/>
    <lineage>
        <taxon>Bacteria</taxon>
        <taxon>Pseudomonadati</taxon>
        <taxon>Pseudomonadota</taxon>
        <taxon>Alphaproteobacteria</taxon>
        <taxon>Hyphomicrobiales</taxon>
        <taxon>Rhizobiaceae</taxon>
        <taxon>Rhizobium/Agrobacterium group</taxon>
        <taxon>Rhizobium</taxon>
    </lineage>
</organism>
<proteinExistence type="predicted"/>
<dbReference type="EMBL" id="MKIM01000027">
    <property type="protein sequence ID" value="OLP44728.1"/>
    <property type="molecule type" value="Genomic_DNA"/>
</dbReference>
<accession>A0A1Q8ZRV5</accession>
<comment type="caution">
    <text evidence="1">The sequence shown here is derived from an EMBL/GenBank/DDBJ whole genome shotgun (WGS) entry which is preliminary data.</text>
</comment>
<dbReference type="AlphaFoldDB" id="A0A1Q8ZRV5"/>